<comment type="catalytic activity">
    <reaction evidence="6">
        <text>L-leucine + 2-oxoglutarate = 4-methyl-2-oxopentanoate + L-glutamate</text>
        <dbReference type="Rhea" id="RHEA:18321"/>
        <dbReference type="ChEBI" id="CHEBI:16810"/>
        <dbReference type="ChEBI" id="CHEBI:17865"/>
        <dbReference type="ChEBI" id="CHEBI:29985"/>
        <dbReference type="ChEBI" id="CHEBI:57427"/>
        <dbReference type="EC" id="2.6.1.42"/>
    </reaction>
</comment>
<dbReference type="AlphaFoldDB" id="A0A2T4C081"/>
<dbReference type="EC" id="2.6.1.42" evidence="6"/>
<comment type="cofactor">
    <cofactor evidence="1 5">
        <name>pyridoxal 5'-phosphate</name>
        <dbReference type="ChEBI" id="CHEBI:597326"/>
    </cofactor>
</comment>
<comment type="similarity">
    <text evidence="2 4">Belongs to the class-IV pyridoxal-phosphate-dependent aminotransferase family.</text>
</comment>
<dbReference type="EMBL" id="KZ679135">
    <property type="protein sequence ID" value="PTB74915.1"/>
    <property type="molecule type" value="Genomic_DNA"/>
</dbReference>
<reference evidence="7 8" key="1">
    <citation type="submission" date="2016-07" db="EMBL/GenBank/DDBJ databases">
        <title>Multiple horizontal gene transfer events from other fungi enriched the ability of initially mycotrophic Trichoderma (Ascomycota) to feed on dead plant biomass.</title>
        <authorList>
            <consortium name="DOE Joint Genome Institute"/>
            <person name="Aerts A."/>
            <person name="Atanasova L."/>
            <person name="Chenthamara K."/>
            <person name="Zhang J."/>
            <person name="Grujic M."/>
            <person name="Henrissat B."/>
            <person name="Kuo A."/>
            <person name="Salamov A."/>
            <person name="Lipzen A."/>
            <person name="Labutti K."/>
            <person name="Barry K."/>
            <person name="Miao Y."/>
            <person name="Rahimi M.J."/>
            <person name="Shen Q."/>
            <person name="Grigoriev I.V."/>
            <person name="Kubicek C.P."/>
            <person name="Druzhinina I.S."/>
        </authorList>
    </citation>
    <scope>NUCLEOTIDE SEQUENCE [LARGE SCALE GENOMIC DNA]</scope>
    <source>
        <strain evidence="7 8">ATCC 18648</strain>
    </source>
</reference>
<keyword evidence="6 7" id="KW-0808">Transferase</keyword>
<sequence>MAPSAIPTQDVDLTAANIQVKEANQPTKPSNGTTPAPLDASKLIYNLTKDPRPVPGEEILWLYGKDGECTEAGASNFFVVWKRRDGKTELITAPLDDKLILDGVTRRSILELARERLGNELEVTERKYTIDEVIEADAEGRLVEAFAAGTAYFVCPVSAIHHRGKDINIPMGPEGTPNVITSKIKTWIGDIMYGNVDHPWGVVIPERE</sequence>
<evidence type="ECO:0000313" key="7">
    <source>
        <dbReference type="EMBL" id="PTB74915.1"/>
    </source>
</evidence>
<protein>
    <recommendedName>
        <fullName evidence="6">Branched-chain-amino-acid aminotransferase</fullName>
        <ecNumber evidence="6">2.6.1.42</ecNumber>
    </recommendedName>
</protein>
<dbReference type="PROSITE" id="PS00770">
    <property type="entry name" value="AA_TRANSFER_CLASS_4"/>
    <property type="match status" value="1"/>
</dbReference>
<keyword evidence="6" id="KW-0100">Branched-chain amino acid biosynthesis</keyword>
<evidence type="ECO:0000256" key="1">
    <source>
        <dbReference type="ARBA" id="ARBA00001933"/>
    </source>
</evidence>
<comment type="catalytic activity">
    <reaction evidence="6">
        <text>L-isoleucine + 2-oxoglutarate = (S)-3-methyl-2-oxopentanoate + L-glutamate</text>
        <dbReference type="Rhea" id="RHEA:24801"/>
        <dbReference type="ChEBI" id="CHEBI:16810"/>
        <dbReference type="ChEBI" id="CHEBI:29985"/>
        <dbReference type="ChEBI" id="CHEBI:35146"/>
        <dbReference type="ChEBI" id="CHEBI:58045"/>
        <dbReference type="EC" id="2.6.1.42"/>
    </reaction>
</comment>
<accession>A0A2T4C081</accession>
<dbReference type="GO" id="GO:0005739">
    <property type="term" value="C:mitochondrion"/>
    <property type="evidence" value="ECO:0007669"/>
    <property type="project" value="TreeGrafter"/>
</dbReference>
<evidence type="ECO:0000256" key="2">
    <source>
        <dbReference type="ARBA" id="ARBA00009320"/>
    </source>
</evidence>
<proteinExistence type="inferred from homology"/>
<dbReference type="InterPro" id="IPR018300">
    <property type="entry name" value="Aminotrans_IV_CS"/>
</dbReference>
<dbReference type="GO" id="GO:0004084">
    <property type="term" value="F:branched-chain-amino-acid transaminase activity"/>
    <property type="evidence" value="ECO:0007669"/>
    <property type="project" value="UniProtKB-EC"/>
</dbReference>
<dbReference type="InterPro" id="IPR005786">
    <property type="entry name" value="B_amino_transII"/>
</dbReference>
<dbReference type="GO" id="GO:0009099">
    <property type="term" value="P:L-valine biosynthetic process"/>
    <property type="evidence" value="ECO:0007669"/>
    <property type="project" value="TreeGrafter"/>
</dbReference>
<keyword evidence="3 5" id="KW-0663">Pyridoxal phosphate</keyword>
<keyword evidence="6" id="KW-0028">Amino-acid biosynthesis</keyword>
<name>A0A2T4C081_TRILO</name>
<keyword evidence="6 7" id="KW-0032">Aminotransferase</keyword>
<evidence type="ECO:0000256" key="6">
    <source>
        <dbReference type="RuleBase" id="RU004517"/>
    </source>
</evidence>
<dbReference type="STRING" id="983965.A0A2T4C081"/>
<evidence type="ECO:0000256" key="5">
    <source>
        <dbReference type="RuleBase" id="RU004516"/>
    </source>
</evidence>
<dbReference type="Proteomes" id="UP000240760">
    <property type="component" value="Unassembled WGS sequence"/>
</dbReference>
<dbReference type="InterPro" id="IPR036038">
    <property type="entry name" value="Aminotransferase-like"/>
</dbReference>
<evidence type="ECO:0000256" key="4">
    <source>
        <dbReference type="RuleBase" id="RU004106"/>
    </source>
</evidence>
<gene>
    <name evidence="7" type="ORF">M440DRAFT_345516</name>
</gene>
<keyword evidence="8" id="KW-1185">Reference proteome</keyword>
<evidence type="ECO:0000256" key="3">
    <source>
        <dbReference type="ARBA" id="ARBA00022898"/>
    </source>
</evidence>
<dbReference type="PANTHER" id="PTHR11825">
    <property type="entry name" value="SUBGROUP IIII AMINOTRANSFERASE"/>
    <property type="match status" value="1"/>
</dbReference>
<dbReference type="Gene3D" id="3.20.10.10">
    <property type="entry name" value="D-amino Acid Aminotransferase, subunit A, domain 2"/>
    <property type="match status" value="1"/>
</dbReference>
<dbReference type="InterPro" id="IPR043132">
    <property type="entry name" value="BCAT-like_C"/>
</dbReference>
<dbReference type="GO" id="GO:0009098">
    <property type="term" value="P:L-leucine biosynthetic process"/>
    <property type="evidence" value="ECO:0007669"/>
    <property type="project" value="TreeGrafter"/>
</dbReference>
<dbReference type="OrthoDB" id="1732691at2759"/>
<dbReference type="PANTHER" id="PTHR11825:SF69">
    <property type="entry name" value="BRANCHED-CHAIN-AMINO-ACID AMINOTRANSFERASE"/>
    <property type="match status" value="1"/>
</dbReference>
<organism evidence="7 8">
    <name type="scientific">Trichoderma longibrachiatum ATCC 18648</name>
    <dbReference type="NCBI Taxonomy" id="983965"/>
    <lineage>
        <taxon>Eukaryota</taxon>
        <taxon>Fungi</taxon>
        <taxon>Dikarya</taxon>
        <taxon>Ascomycota</taxon>
        <taxon>Pezizomycotina</taxon>
        <taxon>Sordariomycetes</taxon>
        <taxon>Hypocreomycetidae</taxon>
        <taxon>Hypocreales</taxon>
        <taxon>Hypocreaceae</taxon>
        <taxon>Trichoderma</taxon>
    </lineage>
</organism>
<dbReference type="InterPro" id="IPR001544">
    <property type="entry name" value="Aminotrans_IV"/>
</dbReference>
<comment type="catalytic activity">
    <reaction evidence="6">
        <text>L-valine + 2-oxoglutarate = 3-methyl-2-oxobutanoate + L-glutamate</text>
        <dbReference type="Rhea" id="RHEA:24813"/>
        <dbReference type="ChEBI" id="CHEBI:11851"/>
        <dbReference type="ChEBI" id="CHEBI:16810"/>
        <dbReference type="ChEBI" id="CHEBI:29985"/>
        <dbReference type="ChEBI" id="CHEBI:57762"/>
        <dbReference type="EC" id="2.6.1.42"/>
    </reaction>
</comment>
<evidence type="ECO:0000313" key="8">
    <source>
        <dbReference type="Proteomes" id="UP000240760"/>
    </source>
</evidence>
<dbReference type="SUPFAM" id="SSF56752">
    <property type="entry name" value="D-aminoacid aminotransferase-like PLP-dependent enzymes"/>
    <property type="match status" value="1"/>
</dbReference>
<dbReference type="Pfam" id="PF01063">
    <property type="entry name" value="Aminotran_4"/>
    <property type="match status" value="1"/>
</dbReference>